<dbReference type="SUPFAM" id="SSF52518">
    <property type="entry name" value="Thiamin diphosphate-binding fold (THDP-binding)"/>
    <property type="match status" value="1"/>
</dbReference>
<dbReference type="OrthoDB" id="8732661at2"/>
<evidence type="ECO:0000313" key="7">
    <source>
        <dbReference type="Proteomes" id="UP000288028"/>
    </source>
</evidence>
<protein>
    <recommendedName>
        <fullName evidence="5">Transketolase N-terminal domain-containing protein</fullName>
    </recommendedName>
</protein>
<reference evidence="6 7" key="1">
    <citation type="submission" date="2017-05" db="EMBL/GenBank/DDBJ databases">
        <title>Vagococcus spp. assemblies.</title>
        <authorList>
            <person name="Gulvik C.A."/>
        </authorList>
    </citation>
    <scope>NUCLEOTIDE SEQUENCE [LARGE SCALE GENOMIC DNA]</scope>
    <source>
        <strain evidence="6 7">SS1714</strain>
    </source>
</reference>
<accession>A0A430AMW7</accession>
<evidence type="ECO:0000259" key="5">
    <source>
        <dbReference type="Pfam" id="PF00456"/>
    </source>
</evidence>
<sequence>MRFDSIDQLGVNTIRTLSLDMIQKANSGHPGLPMGAAPMAYTLW</sequence>
<organism evidence="6 7">
    <name type="scientific">Vagococcus carniphilus</name>
    <dbReference type="NCBI Taxonomy" id="218144"/>
    <lineage>
        <taxon>Bacteria</taxon>
        <taxon>Bacillati</taxon>
        <taxon>Bacillota</taxon>
        <taxon>Bacilli</taxon>
        <taxon>Lactobacillales</taxon>
        <taxon>Enterococcaceae</taxon>
        <taxon>Vagococcus</taxon>
    </lineage>
</organism>
<feature type="non-terminal residue" evidence="6">
    <location>
        <position position="44"/>
    </location>
</feature>
<dbReference type="GO" id="GO:0006098">
    <property type="term" value="P:pentose-phosphate shunt"/>
    <property type="evidence" value="ECO:0007669"/>
    <property type="project" value="TreeGrafter"/>
</dbReference>
<dbReference type="PROSITE" id="PS00801">
    <property type="entry name" value="TRANSKETOLASE_1"/>
    <property type="match status" value="1"/>
</dbReference>
<dbReference type="PANTHER" id="PTHR43522">
    <property type="entry name" value="TRANSKETOLASE"/>
    <property type="match status" value="1"/>
</dbReference>
<evidence type="ECO:0000256" key="4">
    <source>
        <dbReference type="ARBA" id="ARBA00023052"/>
    </source>
</evidence>
<comment type="caution">
    <text evidence="6">The sequence shown here is derived from an EMBL/GenBank/DDBJ whole genome shotgun (WGS) entry which is preliminary data.</text>
</comment>
<feature type="domain" description="Transketolase N-terminal" evidence="5">
    <location>
        <begin position="7"/>
        <end position="44"/>
    </location>
</feature>
<dbReference type="GO" id="GO:0005829">
    <property type="term" value="C:cytosol"/>
    <property type="evidence" value="ECO:0007669"/>
    <property type="project" value="TreeGrafter"/>
</dbReference>
<evidence type="ECO:0000256" key="2">
    <source>
        <dbReference type="ARBA" id="ARBA00022679"/>
    </source>
</evidence>
<gene>
    <name evidence="6" type="ORF">CBF28_14865</name>
</gene>
<dbReference type="PANTHER" id="PTHR43522:SF2">
    <property type="entry name" value="TRANSKETOLASE 1-RELATED"/>
    <property type="match status" value="1"/>
</dbReference>
<dbReference type="InterPro" id="IPR033247">
    <property type="entry name" value="Transketolase_fam"/>
</dbReference>
<dbReference type="Gene3D" id="3.40.50.970">
    <property type="match status" value="1"/>
</dbReference>
<evidence type="ECO:0000256" key="1">
    <source>
        <dbReference type="ARBA" id="ARBA00001964"/>
    </source>
</evidence>
<dbReference type="Pfam" id="PF00456">
    <property type="entry name" value="Transketolase_N"/>
    <property type="match status" value="1"/>
</dbReference>
<name>A0A430AMW7_9ENTE</name>
<keyword evidence="4" id="KW-0786">Thiamine pyrophosphate</keyword>
<dbReference type="InterPro" id="IPR049557">
    <property type="entry name" value="Transketolase_CS"/>
</dbReference>
<dbReference type="InterPro" id="IPR029061">
    <property type="entry name" value="THDP-binding"/>
</dbReference>
<dbReference type="AlphaFoldDB" id="A0A430AMW7"/>
<proteinExistence type="predicted"/>
<keyword evidence="7" id="KW-1185">Reference proteome</keyword>
<dbReference type="RefSeq" id="WP_148109045.1">
    <property type="nucleotide sequence ID" value="NZ_NGKB01000025.1"/>
</dbReference>
<dbReference type="InterPro" id="IPR005474">
    <property type="entry name" value="Transketolase_N"/>
</dbReference>
<dbReference type="Proteomes" id="UP000288028">
    <property type="component" value="Unassembled WGS sequence"/>
</dbReference>
<dbReference type="EMBL" id="NGKB01000025">
    <property type="protein sequence ID" value="RSU09416.1"/>
    <property type="molecule type" value="Genomic_DNA"/>
</dbReference>
<evidence type="ECO:0000313" key="6">
    <source>
        <dbReference type="EMBL" id="RSU09416.1"/>
    </source>
</evidence>
<keyword evidence="2" id="KW-0808">Transferase</keyword>
<evidence type="ECO:0000256" key="3">
    <source>
        <dbReference type="ARBA" id="ARBA00022723"/>
    </source>
</evidence>
<dbReference type="GO" id="GO:0004802">
    <property type="term" value="F:transketolase activity"/>
    <property type="evidence" value="ECO:0007669"/>
    <property type="project" value="TreeGrafter"/>
</dbReference>
<dbReference type="GO" id="GO:0046872">
    <property type="term" value="F:metal ion binding"/>
    <property type="evidence" value="ECO:0007669"/>
    <property type="project" value="UniProtKB-KW"/>
</dbReference>
<comment type="cofactor">
    <cofactor evidence="1">
        <name>thiamine diphosphate</name>
        <dbReference type="ChEBI" id="CHEBI:58937"/>
    </cofactor>
</comment>
<keyword evidence="3" id="KW-0479">Metal-binding</keyword>